<feature type="domain" description="C-type lectin" evidence="4">
    <location>
        <begin position="821"/>
        <end position="941"/>
    </location>
</feature>
<keyword evidence="2" id="KW-1015">Disulfide bond</keyword>
<evidence type="ECO:0000259" key="5">
    <source>
        <dbReference type="PROSITE" id="PS50948"/>
    </source>
</evidence>
<dbReference type="Gene3D" id="3.50.4.10">
    <property type="entry name" value="Hepatocyte Growth Factor"/>
    <property type="match status" value="1"/>
</dbReference>
<dbReference type="PROSITE" id="PS50041">
    <property type="entry name" value="C_TYPE_LECTIN_2"/>
    <property type="match status" value="12"/>
</dbReference>
<dbReference type="InterPro" id="IPR016186">
    <property type="entry name" value="C-type_lectin-like/link_sf"/>
</dbReference>
<dbReference type="SUPFAM" id="SSF56436">
    <property type="entry name" value="C-type lectin-like"/>
    <property type="match status" value="12"/>
</dbReference>
<feature type="domain" description="C-type lectin" evidence="4">
    <location>
        <begin position="1570"/>
        <end position="1687"/>
    </location>
</feature>
<feature type="domain" description="C-type lectin" evidence="4">
    <location>
        <begin position="1117"/>
        <end position="1230"/>
    </location>
</feature>
<proteinExistence type="predicted"/>
<keyword evidence="7" id="KW-1185">Reference proteome</keyword>
<feature type="domain" description="C-type lectin" evidence="4">
    <location>
        <begin position="441"/>
        <end position="561"/>
    </location>
</feature>
<evidence type="ECO:0000256" key="1">
    <source>
        <dbReference type="ARBA" id="ARBA00022734"/>
    </source>
</evidence>
<keyword evidence="6" id="KW-0675">Receptor</keyword>
<evidence type="ECO:0000256" key="2">
    <source>
        <dbReference type="ARBA" id="ARBA00023157"/>
    </source>
</evidence>
<feature type="domain" description="C-type lectin" evidence="4">
    <location>
        <begin position="1414"/>
        <end position="1541"/>
    </location>
</feature>
<dbReference type="PANTHER" id="PTHR22803">
    <property type="entry name" value="MANNOSE, PHOSPHOLIPASE, LECTIN RECEPTOR RELATED"/>
    <property type="match status" value="1"/>
</dbReference>
<dbReference type="PROSITE" id="PS50948">
    <property type="entry name" value="PAN"/>
    <property type="match status" value="1"/>
</dbReference>
<dbReference type="InterPro" id="IPR003609">
    <property type="entry name" value="Pan_app"/>
</dbReference>
<feature type="domain" description="C-type lectin" evidence="4">
    <location>
        <begin position="966"/>
        <end position="1086"/>
    </location>
</feature>
<dbReference type="CDD" id="cd03590">
    <property type="entry name" value="CLECT_DC-SIGN_like"/>
    <property type="match status" value="1"/>
</dbReference>
<evidence type="ECO:0000259" key="4">
    <source>
        <dbReference type="PROSITE" id="PS50041"/>
    </source>
</evidence>
<dbReference type="OrthoDB" id="441660at2759"/>
<dbReference type="PROSITE" id="PS00615">
    <property type="entry name" value="C_TYPE_LECTIN_1"/>
    <property type="match status" value="8"/>
</dbReference>
<feature type="domain" description="C-type lectin" evidence="4">
    <location>
        <begin position="156"/>
        <end position="281"/>
    </location>
</feature>
<dbReference type="Proteomes" id="UP001152320">
    <property type="component" value="Chromosome 9"/>
</dbReference>
<dbReference type="CDD" id="cd01099">
    <property type="entry name" value="PAN_AP_HGF"/>
    <property type="match status" value="1"/>
</dbReference>
<feature type="domain" description="C-type lectin" evidence="4">
    <location>
        <begin position="18"/>
        <end position="138"/>
    </location>
</feature>
<evidence type="ECO:0000313" key="7">
    <source>
        <dbReference type="Proteomes" id="UP001152320"/>
    </source>
</evidence>
<name>A0A9Q1BZX1_HOLLE</name>
<dbReference type="InterPro" id="IPR016187">
    <property type="entry name" value="CTDL_fold"/>
</dbReference>
<dbReference type="Gene3D" id="3.10.100.10">
    <property type="entry name" value="Mannose-Binding Protein A, subunit A"/>
    <property type="match status" value="12"/>
</dbReference>
<dbReference type="InterPro" id="IPR018378">
    <property type="entry name" value="C-type_lectin_CS"/>
</dbReference>
<feature type="domain" description="Apple" evidence="5">
    <location>
        <begin position="712"/>
        <end position="797"/>
    </location>
</feature>
<feature type="transmembrane region" description="Helical" evidence="3">
    <location>
        <begin position="1859"/>
        <end position="1882"/>
    </location>
</feature>
<dbReference type="SUPFAM" id="SSF57414">
    <property type="entry name" value="Hairpin loop containing domain-like"/>
    <property type="match status" value="1"/>
</dbReference>
<keyword evidence="3" id="KW-0812">Transmembrane</keyword>
<keyword evidence="3" id="KW-1133">Transmembrane helix</keyword>
<comment type="caution">
    <text evidence="6">The sequence shown here is derived from an EMBL/GenBank/DDBJ whole genome shotgun (WGS) entry which is preliminary data.</text>
</comment>
<feature type="domain" description="C-type lectin" evidence="4">
    <location>
        <begin position="1270"/>
        <end position="1386"/>
    </location>
</feature>
<dbReference type="InterPro" id="IPR050111">
    <property type="entry name" value="C-type_lectin/snaclec_domain"/>
</dbReference>
<organism evidence="6 7">
    <name type="scientific">Holothuria leucospilota</name>
    <name type="common">Black long sea cucumber</name>
    <name type="synonym">Mertensiothuria leucospilota</name>
    <dbReference type="NCBI Taxonomy" id="206669"/>
    <lineage>
        <taxon>Eukaryota</taxon>
        <taxon>Metazoa</taxon>
        <taxon>Echinodermata</taxon>
        <taxon>Eleutherozoa</taxon>
        <taxon>Echinozoa</taxon>
        <taxon>Holothuroidea</taxon>
        <taxon>Aspidochirotacea</taxon>
        <taxon>Aspidochirotida</taxon>
        <taxon>Holothuriidae</taxon>
        <taxon>Holothuria</taxon>
    </lineage>
</organism>
<dbReference type="InterPro" id="IPR033989">
    <property type="entry name" value="CD209-like_CTLD"/>
</dbReference>
<reference evidence="6" key="1">
    <citation type="submission" date="2021-10" db="EMBL/GenBank/DDBJ databases">
        <title>Tropical sea cucumber genome reveals ecological adaptation and Cuvierian tubules defense mechanism.</title>
        <authorList>
            <person name="Chen T."/>
        </authorList>
    </citation>
    <scope>NUCLEOTIDE SEQUENCE</scope>
    <source>
        <strain evidence="6">Nanhai2018</strain>
        <tissue evidence="6">Muscle</tissue>
    </source>
</reference>
<feature type="domain" description="C-type lectin" evidence="4">
    <location>
        <begin position="1711"/>
        <end position="1833"/>
    </location>
</feature>
<sequence length="1917" mass="215641">MKMTAIIAQDCGGEWQSDGDSCYLFRMERIGWRLARQRCIDLISDLVIITSQEENNFLQEKISGSGIEYFWIGLHDTSDEGDFTWVDGTYLSATGFDNFRNGEPNNAELPGEDCGEMSRNTGQWNDETCVDLNGYICERKLNQMIKCDGNNGWHEKNDRCYWWSGVDREVWTDAEEVCTRFGGHVVSIGSQTEQNFIHQIQSFEGLPFWLGLNDRNRVAGDFKWADPSTPYSYQNWGDNEPNLSFNDGSGEANCAQIGVNRVANGDWSTDACSNKHYFLCEKDPGVCPAGWELFNGYCYQMNYVEMTYTSARRYCESEGGHMLTILSDAENQFIGSKLRNMYFSGYFYMWLGISDTVNDNNLLWEDGAPIDYTNWNFQQPNLRDSADDCGEIYTGFSDGKWDTDDCYRLNSFMCKAPVGATINPVPIDSDYGSCEEGWNLFNQSCYFFSEDVQNYGDAITACQAVEAQLTSITSPEEQSFITTRLNFIRANMWVGLSDSRSEGTYEWEDGQTYDESIFSNWAPGEPSDVDWEDCIHLESEYWKLGTWNDIRCSVTHRYICKKGRLPPPPTTPPPTNPPGFEICGEGWILNEDNGRCYYINTVHGTVFDEARFACRQYGGDLTSIHSQAENDFLNDNYNRLRDSTSFPFRMFLGLNDQNTEGGFQWSDGSPLNYLNWNSGEPNNAENEDCVEMIADHGKWNDNSCDEMYGYTCVASEYLQTHYNVTRNYGLRYQYQAYYIGVHAEECGRICEAETSFTCLSFDVDRRYEWCQLYDHTKDDPGYDFSYDETYDHYTREFNIPTEAPPVILPDTYGCRDGWTGYGNDCFKLIDTSNEYDVHKATCQNELDGADIVSIPTIHVNNFLNYFIVTEDQKYSYIFIGLTDENQEGVYEWSDGSEVKITLWDAGQPDNDANMRDCTELSADTGRWGDVDCSYYNYAVCKAPKYDTGSVVIEPSPEGCPQGYMRYYFSCYRFVKDVPLTWLDAVSECSNNGEQLVIISNSYENAFVAAQLGLSVEEGLYWTGLSDTKTQGYYQFIDGTVPTYVNWAPGQPNDKTGLCVAMYSGSDTLTGMWTDNGCYVALPYICEKPADGATLAPVTTIPPTLPTDTGCEDDWIGYGESCFLIKNGEENQMNQYDAQTECENIGGYLASFSAPKEEEYLVSRYNALYPGDTGTFWIGLSDENDEGQWFWLDGSPVVYVNWAPGEPNNHQSMEDCVEMSFTGAGWNDASCFKATTSYICERPRDFVVETPPPPVLPDCPSNREWRSGPPYCYYASSPTGEGLNSWQGAENWCRSQGGHLASITSSNEAQIIRGVVDTAVASYWIGLSQTSTGVYQWVDGQPYGYVNWKEGQPNNQNGEESCVQIDTTTGNKWQDRNCGIGFPFICKRAESSIEPIPTPSSAPAGGGCPDDWYFHSGRCYYVGGTEEGDRFDWQTAKAICTNSLVNPGEKGNLATIHSHEEQVLFTSMLKFFPVDVWIGLSDLVIDGQFQWTDQYPVTYTNWKPGKPDNADLNDCVELQNDYDFAGIWSNVRCSNQMGYICQKNADPDLGPDAVEDFGPCTLSGFSDYRAYGESCFKFIPQRMNYEAARQNCLSDGATLASILDTYDQAFIELTLDINKRDDAWIGLTDTNPNQDDVEFAWEDGWPIFFTKWGQGEPSQNFGEGCVYTSAQGGWNNTVCSEQHYSICKTTTAEKPPTEAPVEGECSEGWTDSGSACYWYENTATAVSWAEGRYVCQQAGGDLTSIHSKAENEFIRDLVGTIGVSGRSVWIGLRKNDLGGYDWSDGTALDYTHWDNEEPSDSYRGTPENCGEMYTDQYAKWNDVDCHSRTGYVCKMSKTKEGEEPGTKSPPEPVSGMSSGAIAGIVIGSLILLCMVIFLVYFIFFRGPTMPPPSTTVDIPSGFDNITYKSSDTPTVTEA</sequence>
<evidence type="ECO:0000313" key="6">
    <source>
        <dbReference type="EMBL" id="KAJ8035675.1"/>
    </source>
</evidence>
<keyword evidence="1" id="KW-0430">Lectin</keyword>
<protein>
    <submittedName>
        <fullName evidence="6">Macrophage mannose receptor 1</fullName>
    </submittedName>
</protein>
<feature type="domain" description="C-type lectin" evidence="4">
    <location>
        <begin position="294"/>
        <end position="415"/>
    </location>
</feature>
<keyword evidence="3" id="KW-0472">Membrane</keyword>
<dbReference type="SMART" id="SM00034">
    <property type="entry name" value="CLECT"/>
    <property type="match status" value="12"/>
</dbReference>
<dbReference type="CDD" id="cd00037">
    <property type="entry name" value="CLECT"/>
    <property type="match status" value="7"/>
</dbReference>
<dbReference type="InterPro" id="IPR001304">
    <property type="entry name" value="C-type_lectin-like"/>
</dbReference>
<feature type="domain" description="C-type lectin" evidence="4">
    <location>
        <begin position="592"/>
        <end position="713"/>
    </location>
</feature>
<dbReference type="EMBL" id="JAIZAY010000009">
    <property type="protein sequence ID" value="KAJ8035675.1"/>
    <property type="molecule type" value="Genomic_DNA"/>
</dbReference>
<dbReference type="Pfam" id="PF00059">
    <property type="entry name" value="Lectin_C"/>
    <property type="match status" value="12"/>
</dbReference>
<accession>A0A9Q1BZX1</accession>
<gene>
    <name evidence="6" type="ORF">HOLleu_19422</name>
</gene>
<evidence type="ECO:0000256" key="3">
    <source>
        <dbReference type="SAM" id="Phobius"/>
    </source>
</evidence>
<dbReference type="GO" id="GO:0030246">
    <property type="term" value="F:carbohydrate binding"/>
    <property type="evidence" value="ECO:0007669"/>
    <property type="project" value="UniProtKB-KW"/>
</dbReference>